<proteinExistence type="predicted"/>
<dbReference type="RefSeq" id="XP_073563800.1">
    <property type="nucleotide sequence ID" value="XM_073698763.1"/>
</dbReference>
<dbReference type="GeneID" id="300573213"/>
<reference evidence="1 2" key="1">
    <citation type="submission" date="2018-01" db="EMBL/GenBank/DDBJ databases">
        <title>Genome characterization of the sugarcane-associated fungus Trichoderma ghanense CCMA-1212 and their application in lignocelulose bioconversion.</title>
        <authorList>
            <person name="Steindorff A.S."/>
            <person name="Mendes T.D."/>
            <person name="Vilela E.S.D."/>
            <person name="Rodrigues D.S."/>
            <person name="Formighieri E.F."/>
            <person name="Melo I.S."/>
            <person name="Favaro L.C.L."/>
        </authorList>
    </citation>
    <scope>NUCLEOTIDE SEQUENCE [LARGE SCALE GENOMIC DNA]</scope>
    <source>
        <strain evidence="1 2">CCMA-1212</strain>
    </source>
</reference>
<keyword evidence="2" id="KW-1185">Reference proteome</keyword>
<dbReference type="Proteomes" id="UP001642720">
    <property type="component" value="Unassembled WGS sequence"/>
</dbReference>
<evidence type="ECO:0000313" key="2">
    <source>
        <dbReference type="Proteomes" id="UP001642720"/>
    </source>
</evidence>
<protein>
    <submittedName>
        <fullName evidence="1">Uncharacterized protein</fullName>
    </submittedName>
</protein>
<organism evidence="1 2">
    <name type="scientific">Trichoderma ghanense</name>
    <dbReference type="NCBI Taxonomy" id="65468"/>
    <lineage>
        <taxon>Eukaryota</taxon>
        <taxon>Fungi</taxon>
        <taxon>Dikarya</taxon>
        <taxon>Ascomycota</taxon>
        <taxon>Pezizomycotina</taxon>
        <taxon>Sordariomycetes</taxon>
        <taxon>Hypocreomycetidae</taxon>
        <taxon>Hypocreales</taxon>
        <taxon>Hypocreaceae</taxon>
        <taxon>Trichoderma</taxon>
    </lineage>
</organism>
<evidence type="ECO:0000313" key="1">
    <source>
        <dbReference type="EMBL" id="TFB07599.1"/>
    </source>
</evidence>
<comment type="caution">
    <text evidence="1">The sequence shown here is derived from an EMBL/GenBank/DDBJ whole genome shotgun (WGS) entry which is preliminary data.</text>
</comment>
<accession>A0ABY2HGN6</accession>
<dbReference type="EMBL" id="PPTA01000001">
    <property type="protein sequence ID" value="TFB07599.1"/>
    <property type="molecule type" value="Genomic_DNA"/>
</dbReference>
<name>A0ABY2HGN6_9HYPO</name>
<sequence>MYPQLAGLIDHSLYNAGDIIYEHYCYENFGINTSSQQYGCRRRDMLCATGFHYLEIQCKTQ</sequence>
<gene>
    <name evidence="1" type="ORF">CCMA1212_001332</name>
</gene>